<dbReference type="AlphaFoldDB" id="A0A6A6DJV7"/>
<evidence type="ECO:0008006" key="4">
    <source>
        <dbReference type="Google" id="ProtNLM"/>
    </source>
</evidence>
<gene>
    <name evidence="2" type="ORF">K469DRAFT_799215</name>
</gene>
<accession>A0A6A6DJV7</accession>
<evidence type="ECO:0000313" key="2">
    <source>
        <dbReference type="EMBL" id="KAF2179405.1"/>
    </source>
</evidence>
<dbReference type="EMBL" id="ML994667">
    <property type="protein sequence ID" value="KAF2179405.1"/>
    <property type="molecule type" value="Genomic_DNA"/>
</dbReference>
<organism evidence="2 3">
    <name type="scientific">Zopfia rhizophila CBS 207.26</name>
    <dbReference type="NCBI Taxonomy" id="1314779"/>
    <lineage>
        <taxon>Eukaryota</taxon>
        <taxon>Fungi</taxon>
        <taxon>Dikarya</taxon>
        <taxon>Ascomycota</taxon>
        <taxon>Pezizomycotina</taxon>
        <taxon>Dothideomycetes</taxon>
        <taxon>Dothideomycetes incertae sedis</taxon>
        <taxon>Zopfiaceae</taxon>
        <taxon>Zopfia</taxon>
    </lineage>
</organism>
<proteinExistence type="predicted"/>
<dbReference type="Gene3D" id="3.30.710.10">
    <property type="entry name" value="Potassium Channel Kv1.1, Chain A"/>
    <property type="match status" value="1"/>
</dbReference>
<sequence length="116" mass="13282">MTAGASKERPLDDPIRIPTPMEWASRNHDSRALTVQKHLGFYKQEAGSKEIVLKDDDPCATQMMLEFIYEEDYVFSTELQKKYKKSNNYALADVGVYKVADKYDGPVLQELVSARF</sequence>
<name>A0A6A6DJV7_9PEZI</name>
<evidence type="ECO:0000313" key="3">
    <source>
        <dbReference type="Proteomes" id="UP000800200"/>
    </source>
</evidence>
<evidence type="ECO:0000256" key="1">
    <source>
        <dbReference type="SAM" id="MobiDB-lite"/>
    </source>
</evidence>
<dbReference type="OrthoDB" id="6359816at2759"/>
<protein>
    <recommendedName>
        <fullName evidence="4">BTB domain-containing protein</fullName>
    </recommendedName>
</protein>
<dbReference type="Proteomes" id="UP000800200">
    <property type="component" value="Unassembled WGS sequence"/>
</dbReference>
<reference evidence="2" key="1">
    <citation type="journal article" date="2020" name="Stud. Mycol.">
        <title>101 Dothideomycetes genomes: a test case for predicting lifestyles and emergence of pathogens.</title>
        <authorList>
            <person name="Haridas S."/>
            <person name="Albert R."/>
            <person name="Binder M."/>
            <person name="Bloem J."/>
            <person name="Labutti K."/>
            <person name="Salamov A."/>
            <person name="Andreopoulos B."/>
            <person name="Baker S."/>
            <person name="Barry K."/>
            <person name="Bills G."/>
            <person name="Bluhm B."/>
            <person name="Cannon C."/>
            <person name="Castanera R."/>
            <person name="Culley D."/>
            <person name="Daum C."/>
            <person name="Ezra D."/>
            <person name="Gonzalez J."/>
            <person name="Henrissat B."/>
            <person name="Kuo A."/>
            <person name="Liang C."/>
            <person name="Lipzen A."/>
            <person name="Lutzoni F."/>
            <person name="Magnuson J."/>
            <person name="Mondo S."/>
            <person name="Nolan M."/>
            <person name="Ohm R."/>
            <person name="Pangilinan J."/>
            <person name="Park H.-J."/>
            <person name="Ramirez L."/>
            <person name="Alfaro M."/>
            <person name="Sun H."/>
            <person name="Tritt A."/>
            <person name="Yoshinaga Y."/>
            <person name="Zwiers L.-H."/>
            <person name="Turgeon B."/>
            <person name="Goodwin S."/>
            <person name="Spatafora J."/>
            <person name="Crous P."/>
            <person name="Grigoriev I."/>
        </authorList>
    </citation>
    <scope>NUCLEOTIDE SEQUENCE</scope>
    <source>
        <strain evidence="2">CBS 207.26</strain>
    </source>
</reference>
<feature type="region of interest" description="Disordered" evidence="1">
    <location>
        <begin position="1"/>
        <end position="21"/>
    </location>
</feature>
<keyword evidence="3" id="KW-1185">Reference proteome</keyword>
<feature type="compositionally biased region" description="Basic and acidic residues" evidence="1">
    <location>
        <begin position="1"/>
        <end position="15"/>
    </location>
</feature>
<dbReference type="InterPro" id="IPR011333">
    <property type="entry name" value="SKP1/BTB/POZ_sf"/>
</dbReference>